<accession>A0A816HA78</accession>
<feature type="region of interest" description="Disordered" evidence="1">
    <location>
        <begin position="1"/>
        <end position="48"/>
    </location>
</feature>
<evidence type="ECO:0000313" key="3">
    <source>
        <dbReference type="EMBL" id="CAF4698590.1"/>
    </source>
</evidence>
<feature type="non-terminal residue" evidence="2">
    <location>
        <position position="1"/>
    </location>
</feature>
<gene>
    <name evidence="2" type="ORF">GPM918_LOCUS46684</name>
    <name evidence="3" type="ORF">SRO942_LOCUS51376</name>
</gene>
<organism evidence="2 4">
    <name type="scientific">Didymodactylos carnosus</name>
    <dbReference type="NCBI Taxonomy" id="1234261"/>
    <lineage>
        <taxon>Eukaryota</taxon>
        <taxon>Metazoa</taxon>
        <taxon>Spiralia</taxon>
        <taxon>Gnathifera</taxon>
        <taxon>Rotifera</taxon>
        <taxon>Eurotatoria</taxon>
        <taxon>Bdelloidea</taxon>
        <taxon>Philodinida</taxon>
        <taxon>Philodinidae</taxon>
        <taxon>Didymodactylos</taxon>
    </lineage>
</organism>
<reference evidence="2" key="1">
    <citation type="submission" date="2021-02" db="EMBL/GenBank/DDBJ databases">
        <authorList>
            <person name="Nowell W R."/>
        </authorList>
    </citation>
    <scope>NUCLEOTIDE SEQUENCE</scope>
</reference>
<dbReference type="Proteomes" id="UP000681722">
    <property type="component" value="Unassembled WGS sequence"/>
</dbReference>
<evidence type="ECO:0000256" key="1">
    <source>
        <dbReference type="SAM" id="MobiDB-lite"/>
    </source>
</evidence>
<dbReference type="EMBL" id="CAJNOQ010069226">
    <property type="protein sequence ID" value="CAF1684332.1"/>
    <property type="molecule type" value="Genomic_DNA"/>
</dbReference>
<dbReference type="AlphaFoldDB" id="A0A816HA78"/>
<keyword evidence="4" id="KW-1185">Reference proteome</keyword>
<dbReference type="Proteomes" id="UP000663829">
    <property type="component" value="Unassembled WGS sequence"/>
</dbReference>
<evidence type="ECO:0000313" key="4">
    <source>
        <dbReference type="Proteomes" id="UP000663829"/>
    </source>
</evidence>
<name>A0A816HA78_9BILA</name>
<protein>
    <submittedName>
        <fullName evidence="2">Uncharacterized protein</fullName>
    </submittedName>
</protein>
<comment type="caution">
    <text evidence="2">The sequence shown here is derived from an EMBL/GenBank/DDBJ whole genome shotgun (WGS) entry which is preliminary data.</text>
</comment>
<proteinExistence type="predicted"/>
<sequence length="74" mass="7408">RPRDTEAQGPDAREAGEAPRADDEHGGAGQFPAAHAAEREGGGAGVYDAAGAARGLGEAGAEGWLSRRVVLARG</sequence>
<feature type="compositionally biased region" description="Basic and acidic residues" evidence="1">
    <location>
        <begin position="1"/>
        <end position="26"/>
    </location>
</feature>
<dbReference type="EMBL" id="CAJOBC010161436">
    <property type="protein sequence ID" value="CAF4698590.1"/>
    <property type="molecule type" value="Genomic_DNA"/>
</dbReference>
<evidence type="ECO:0000313" key="2">
    <source>
        <dbReference type="EMBL" id="CAF1684332.1"/>
    </source>
</evidence>